<organism evidence="1 2">
    <name type="scientific">Acrocarpospora corrugata</name>
    <dbReference type="NCBI Taxonomy" id="35763"/>
    <lineage>
        <taxon>Bacteria</taxon>
        <taxon>Bacillati</taxon>
        <taxon>Actinomycetota</taxon>
        <taxon>Actinomycetes</taxon>
        <taxon>Streptosporangiales</taxon>
        <taxon>Streptosporangiaceae</taxon>
        <taxon>Acrocarpospora</taxon>
    </lineage>
</organism>
<evidence type="ECO:0008006" key="3">
    <source>
        <dbReference type="Google" id="ProtNLM"/>
    </source>
</evidence>
<dbReference type="OrthoDB" id="3515264at2"/>
<evidence type="ECO:0000313" key="2">
    <source>
        <dbReference type="Proteomes" id="UP000334990"/>
    </source>
</evidence>
<dbReference type="RefSeq" id="WP_155338772.1">
    <property type="nucleotide sequence ID" value="NZ_BAAABN010000077.1"/>
</dbReference>
<reference evidence="1 2" key="1">
    <citation type="submission" date="2019-10" db="EMBL/GenBank/DDBJ databases">
        <title>Whole genome shotgun sequence of Acrocarpospora corrugata NBRC 13972.</title>
        <authorList>
            <person name="Ichikawa N."/>
            <person name="Kimura A."/>
            <person name="Kitahashi Y."/>
            <person name="Komaki H."/>
            <person name="Oguchi A."/>
        </authorList>
    </citation>
    <scope>NUCLEOTIDE SEQUENCE [LARGE SCALE GENOMIC DNA]</scope>
    <source>
        <strain evidence="1 2">NBRC 13972</strain>
    </source>
</reference>
<name>A0A5M3W3E6_9ACTN</name>
<proteinExistence type="predicted"/>
<keyword evidence="2" id="KW-1185">Reference proteome</keyword>
<accession>A0A5M3W3E6</accession>
<sequence length="258" mass="27999">MVDREPPGGVDVTTPNSARIYDYMLGGKDNFAVDRAAVAEILKVFPESREGAQANRKFLGDAVRFMARDAGIRQFVDIGAGLPTQDNVHQVAQRLVPDARVVYVDNDPVVCVHGRAILATASGVAMVQADVADGEKITVAAAETGLIDWSEPVGVLMVAMLHHVADPYDQVAKIREAMAPGSYLVVSHLSIAESRRQDTEVVNSTYTTARGRGLFPRTPEEISRFFGDFEQLDNTSFIEPAVLRRFAALGWGGLARKS</sequence>
<dbReference type="SUPFAM" id="SSF53335">
    <property type="entry name" value="S-adenosyl-L-methionine-dependent methyltransferases"/>
    <property type="match status" value="1"/>
</dbReference>
<dbReference type="PIRSF" id="PIRSF017393">
    <property type="entry name" value="MTase_SAV2177"/>
    <property type="match status" value="1"/>
</dbReference>
<dbReference type="Pfam" id="PF04672">
    <property type="entry name" value="Methyltransf_19"/>
    <property type="match status" value="1"/>
</dbReference>
<protein>
    <recommendedName>
        <fullName evidence="3">SAM-dependent methyltransferase</fullName>
    </recommendedName>
</protein>
<dbReference type="InterPro" id="IPR006764">
    <property type="entry name" value="SAM_dep_MeTrfase_SAV2177_type"/>
</dbReference>
<comment type="caution">
    <text evidence="1">The sequence shown here is derived from an EMBL/GenBank/DDBJ whole genome shotgun (WGS) entry which is preliminary data.</text>
</comment>
<dbReference type="AlphaFoldDB" id="A0A5M3W3E6"/>
<dbReference type="InterPro" id="IPR029063">
    <property type="entry name" value="SAM-dependent_MTases_sf"/>
</dbReference>
<dbReference type="EMBL" id="BLAD01000059">
    <property type="protein sequence ID" value="GES02552.1"/>
    <property type="molecule type" value="Genomic_DNA"/>
</dbReference>
<dbReference type="Gene3D" id="3.40.50.150">
    <property type="entry name" value="Vaccinia Virus protein VP39"/>
    <property type="match status" value="1"/>
</dbReference>
<gene>
    <name evidence="1" type="ORF">Acor_46180</name>
</gene>
<dbReference type="Proteomes" id="UP000334990">
    <property type="component" value="Unassembled WGS sequence"/>
</dbReference>
<evidence type="ECO:0000313" key="1">
    <source>
        <dbReference type="EMBL" id="GES02552.1"/>
    </source>
</evidence>